<feature type="transmembrane region" description="Helical" evidence="1">
    <location>
        <begin position="6"/>
        <end position="25"/>
    </location>
</feature>
<dbReference type="AlphaFoldDB" id="A0A1Y2B4D7"/>
<dbReference type="EMBL" id="MCGO01000088">
    <property type="protein sequence ID" value="ORY29410.1"/>
    <property type="molecule type" value="Genomic_DNA"/>
</dbReference>
<accession>A0A1Y2B4D7</accession>
<comment type="caution">
    <text evidence="2">The sequence shown here is derived from an EMBL/GenBank/DDBJ whole genome shotgun (WGS) entry which is preliminary data.</text>
</comment>
<sequence>MIPWGTLYTFSEFFVPAAEICYIIYSYTRSSKVSGFSKAAKWRLWIVVLVCPVFLFAPTYSALYGQFSANPKSNDTGSFENNLGFIFNSVSGLTVCLLDAVFIAIFLRGLKKTHEHGEHQNPELQAISMYGIYACSCCFLSLFLYVVSTFLPTVESSELVLTASQGCFTVVFLILLVMKIKTASLRVLRASISYARPSDAIRPSDVTRGVTAAAASAKSLEFIYTTPVALMITASTNK</sequence>
<keyword evidence="1" id="KW-0472">Membrane</keyword>
<dbReference type="Proteomes" id="UP000193642">
    <property type="component" value="Unassembled WGS sequence"/>
</dbReference>
<evidence type="ECO:0000313" key="2">
    <source>
        <dbReference type="EMBL" id="ORY29410.1"/>
    </source>
</evidence>
<keyword evidence="3" id="KW-1185">Reference proteome</keyword>
<organism evidence="2 3">
    <name type="scientific">Rhizoclosmatium globosum</name>
    <dbReference type="NCBI Taxonomy" id="329046"/>
    <lineage>
        <taxon>Eukaryota</taxon>
        <taxon>Fungi</taxon>
        <taxon>Fungi incertae sedis</taxon>
        <taxon>Chytridiomycota</taxon>
        <taxon>Chytridiomycota incertae sedis</taxon>
        <taxon>Chytridiomycetes</taxon>
        <taxon>Chytridiales</taxon>
        <taxon>Chytriomycetaceae</taxon>
        <taxon>Rhizoclosmatium</taxon>
    </lineage>
</organism>
<feature type="transmembrane region" description="Helical" evidence="1">
    <location>
        <begin position="127"/>
        <end position="147"/>
    </location>
</feature>
<name>A0A1Y2B4D7_9FUNG</name>
<evidence type="ECO:0000256" key="1">
    <source>
        <dbReference type="SAM" id="Phobius"/>
    </source>
</evidence>
<evidence type="ECO:0008006" key="4">
    <source>
        <dbReference type="Google" id="ProtNLM"/>
    </source>
</evidence>
<keyword evidence="1" id="KW-0812">Transmembrane</keyword>
<keyword evidence="1" id="KW-1133">Transmembrane helix</keyword>
<protein>
    <recommendedName>
        <fullName evidence="4">G-protein coupled receptors family 3 profile domain-containing protein</fullName>
    </recommendedName>
</protein>
<feature type="transmembrane region" description="Helical" evidence="1">
    <location>
        <begin position="159"/>
        <end position="178"/>
    </location>
</feature>
<proteinExistence type="predicted"/>
<feature type="transmembrane region" description="Helical" evidence="1">
    <location>
        <begin position="45"/>
        <end position="65"/>
    </location>
</feature>
<feature type="transmembrane region" description="Helical" evidence="1">
    <location>
        <begin position="85"/>
        <end position="107"/>
    </location>
</feature>
<gene>
    <name evidence="2" type="ORF">BCR33DRAFT_576408</name>
</gene>
<evidence type="ECO:0000313" key="3">
    <source>
        <dbReference type="Proteomes" id="UP000193642"/>
    </source>
</evidence>
<reference evidence="2 3" key="1">
    <citation type="submission" date="2016-07" db="EMBL/GenBank/DDBJ databases">
        <title>Pervasive Adenine N6-methylation of Active Genes in Fungi.</title>
        <authorList>
            <consortium name="DOE Joint Genome Institute"/>
            <person name="Mondo S.J."/>
            <person name="Dannebaum R.O."/>
            <person name="Kuo R.C."/>
            <person name="Labutti K."/>
            <person name="Haridas S."/>
            <person name="Kuo A."/>
            <person name="Salamov A."/>
            <person name="Ahrendt S.R."/>
            <person name="Lipzen A."/>
            <person name="Sullivan W."/>
            <person name="Andreopoulos W.B."/>
            <person name="Clum A."/>
            <person name="Lindquist E."/>
            <person name="Daum C."/>
            <person name="Ramamoorthy G.K."/>
            <person name="Gryganskyi A."/>
            <person name="Culley D."/>
            <person name="Magnuson J.K."/>
            <person name="James T.Y."/>
            <person name="O'Malley M.A."/>
            <person name="Stajich J.E."/>
            <person name="Spatafora J.W."/>
            <person name="Visel A."/>
            <person name="Grigoriev I.V."/>
        </authorList>
    </citation>
    <scope>NUCLEOTIDE SEQUENCE [LARGE SCALE GENOMIC DNA]</scope>
    <source>
        <strain evidence="2 3">JEL800</strain>
    </source>
</reference>